<evidence type="ECO:0000313" key="10">
    <source>
        <dbReference type="Proteomes" id="UP000826234"/>
    </source>
</evidence>
<comment type="subcellular location">
    <subcellularLocation>
        <location evidence="1">Endoplasmic reticulum membrane</location>
        <topology evidence="1">Multi-pass membrane protein</topology>
    </subcellularLocation>
</comment>
<evidence type="ECO:0000256" key="5">
    <source>
        <dbReference type="ARBA" id="ARBA00022989"/>
    </source>
</evidence>
<dbReference type="EMBL" id="JAIPUX010005289">
    <property type="protein sequence ID" value="KAH0619114.1"/>
    <property type="molecule type" value="Genomic_DNA"/>
</dbReference>
<protein>
    <recommendedName>
        <fullName evidence="11">Fat storage-inducing transmembrane protein 2</fullName>
    </recommendedName>
</protein>
<reference evidence="9 10" key="1">
    <citation type="journal article" date="2022" name="Gigascience">
        <title>A chromosome-level genome assembly and annotation of the desert horned lizard, Phrynosoma platyrhinos, provides insight into chromosomal rearrangements among reptiles.</title>
        <authorList>
            <person name="Koochekian N."/>
            <person name="Ascanio A."/>
            <person name="Farleigh K."/>
            <person name="Card D.C."/>
            <person name="Schield D.R."/>
            <person name="Castoe T.A."/>
            <person name="Jezkova T."/>
        </authorList>
    </citation>
    <scope>NUCLEOTIDE SEQUENCE [LARGE SCALE GENOMIC DNA]</scope>
    <source>
        <strain evidence="9">NK-2021</strain>
    </source>
</reference>
<keyword evidence="10" id="KW-1185">Reference proteome</keyword>
<dbReference type="HAMAP" id="MF_03230">
    <property type="entry name" value="FITM2"/>
    <property type="match status" value="1"/>
</dbReference>
<feature type="transmembrane region" description="Helical" evidence="8">
    <location>
        <begin position="94"/>
        <end position="114"/>
    </location>
</feature>
<evidence type="ECO:0008006" key="11">
    <source>
        <dbReference type="Google" id="ProtNLM"/>
    </source>
</evidence>
<keyword evidence="6" id="KW-0443">Lipid metabolism</keyword>
<evidence type="ECO:0000256" key="3">
    <source>
        <dbReference type="ARBA" id="ARBA00022801"/>
    </source>
</evidence>
<dbReference type="PANTHER" id="PTHR23129:SF1">
    <property type="entry name" value="ACYL-COENZYME A DIPHOSPHATASE FITM2"/>
    <property type="match status" value="1"/>
</dbReference>
<evidence type="ECO:0000256" key="1">
    <source>
        <dbReference type="ARBA" id="ARBA00004477"/>
    </source>
</evidence>
<sequence>MEYIDRCAAFLKPFLVSDRVRRAMPLGLLSLMLGGSLLKDWAPVPETYMSNKRNLINLYFVKFAWAWTLILLLPFISITNYHVTRNIMAVAQRLSTLLVGTAIWYTCTGVFLHIEDLTGSCYRSPSLDLLHQEHSNKLQCQKAGGFWDGFDISGHSFLLSYCALMIAEETAVMHSVKTSQDPRLHRVINSLFLALSGLTMIWLWMFFTTAIYFHDFSQKFFGTLVGISAWYGTYRYWYLTPLSPGLPPQRTTLSFQKSNRSL</sequence>
<gene>
    <name evidence="9" type="ORF">JD844_018800</name>
</gene>
<accession>A0ABQ7SP95</accession>
<evidence type="ECO:0000256" key="8">
    <source>
        <dbReference type="SAM" id="Phobius"/>
    </source>
</evidence>
<keyword evidence="3" id="KW-0378">Hydrolase</keyword>
<dbReference type="Pfam" id="PF10261">
    <property type="entry name" value="FIT"/>
    <property type="match status" value="2"/>
</dbReference>
<keyword evidence="4" id="KW-0256">Endoplasmic reticulum</keyword>
<dbReference type="InterPro" id="IPR019388">
    <property type="entry name" value="FIT"/>
</dbReference>
<feature type="transmembrane region" description="Helical" evidence="8">
    <location>
        <begin position="58"/>
        <end position="82"/>
    </location>
</feature>
<evidence type="ECO:0000256" key="4">
    <source>
        <dbReference type="ARBA" id="ARBA00022824"/>
    </source>
</evidence>
<keyword evidence="7 8" id="KW-0472">Membrane</keyword>
<organism evidence="9 10">
    <name type="scientific">Phrynosoma platyrhinos</name>
    <name type="common">Desert horned lizard</name>
    <dbReference type="NCBI Taxonomy" id="52577"/>
    <lineage>
        <taxon>Eukaryota</taxon>
        <taxon>Metazoa</taxon>
        <taxon>Chordata</taxon>
        <taxon>Craniata</taxon>
        <taxon>Vertebrata</taxon>
        <taxon>Euteleostomi</taxon>
        <taxon>Lepidosauria</taxon>
        <taxon>Squamata</taxon>
        <taxon>Bifurcata</taxon>
        <taxon>Unidentata</taxon>
        <taxon>Episquamata</taxon>
        <taxon>Toxicofera</taxon>
        <taxon>Iguania</taxon>
        <taxon>Phrynosomatidae</taxon>
        <taxon>Phrynosomatinae</taxon>
        <taxon>Phrynosoma</taxon>
    </lineage>
</organism>
<dbReference type="PANTHER" id="PTHR23129">
    <property type="entry name" value="ACYL-COENZYME A DIPHOSPHATASE FITM2"/>
    <property type="match status" value="1"/>
</dbReference>
<dbReference type="InterPro" id="IPR046401">
    <property type="entry name" value="FITM1/2"/>
</dbReference>
<keyword evidence="2 8" id="KW-0812">Transmembrane</keyword>
<comment type="caution">
    <text evidence="9">The sequence shown here is derived from an EMBL/GenBank/DDBJ whole genome shotgun (WGS) entry which is preliminary data.</text>
</comment>
<keyword evidence="5 8" id="KW-1133">Transmembrane helix</keyword>
<evidence type="ECO:0000256" key="2">
    <source>
        <dbReference type="ARBA" id="ARBA00022692"/>
    </source>
</evidence>
<evidence type="ECO:0000256" key="6">
    <source>
        <dbReference type="ARBA" id="ARBA00023098"/>
    </source>
</evidence>
<name>A0ABQ7SP95_PHRPL</name>
<evidence type="ECO:0000313" key="9">
    <source>
        <dbReference type="EMBL" id="KAH0619114.1"/>
    </source>
</evidence>
<dbReference type="Proteomes" id="UP000826234">
    <property type="component" value="Unassembled WGS sequence"/>
</dbReference>
<feature type="transmembrane region" description="Helical" evidence="8">
    <location>
        <begin position="191"/>
        <end position="213"/>
    </location>
</feature>
<proteinExistence type="inferred from homology"/>
<evidence type="ECO:0000256" key="7">
    <source>
        <dbReference type="ARBA" id="ARBA00023136"/>
    </source>
</evidence>